<reference evidence="1" key="1">
    <citation type="submission" date="2019-04" db="EMBL/GenBank/DDBJ databases">
        <authorList>
            <consortium name="Pathogen Informatics"/>
        </authorList>
    </citation>
    <scope>NUCLEOTIDE SEQUENCE</scope>
    <source>
        <strain evidence="1">GPSC58</strain>
    </source>
</reference>
<proteinExistence type="predicted"/>
<organism evidence="1">
    <name type="scientific">Streptococcus pneumoniae</name>
    <dbReference type="NCBI Taxonomy" id="1313"/>
    <lineage>
        <taxon>Bacteria</taxon>
        <taxon>Bacillati</taxon>
        <taxon>Bacillota</taxon>
        <taxon>Bacilli</taxon>
        <taxon>Lactobacillales</taxon>
        <taxon>Streptococcaceae</taxon>
        <taxon>Streptococcus</taxon>
    </lineage>
</organism>
<sequence>MEEFIDALEKEKDHLEKVIKVVSAGGKFLRLPYQKKSRSISENLKLISQNLDRLSCLYNQRGERKNDRQRTI</sequence>
<dbReference type="AlphaFoldDB" id="A0A4J1U320"/>
<evidence type="ECO:0000313" key="1">
    <source>
        <dbReference type="EMBL" id="VNP38193.1"/>
    </source>
</evidence>
<protein>
    <submittedName>
        <fullName evidence="1">Uncharacterized protein</fullName>
    </submittedName>
</protein>
<name>A0A4J1U320_STREE</name>
<gene>
    <name evidence="1" type="ORF">SAMEA3309548_01216</name>
</gene>
<accession>A0A4J1U320</accession>
<dbReference type="EMBL" id="CAATGF010000006">
    <property type="protein sequence ID" value="VNP38193.1"/>
    <property type="molecule type" value="Genomic_DNA"/>
</dbReference>